<protein>
    <submittedName>
        <fullName evidence="2">Uncharacterized protein</fullName>
    </submittedName>
</protein>
<feature type="region of interest" description="Disordered" evidence="1">
    <location>
        <begin position="1"/>
        <end position="56"/>
    </location>
</feature>
<reference evidence="2 3" key="1">
    <citation type="submission" date="2016-09" db="EMBL/GenBank/DDBJ databases">
        <title>Extensive genetic diversity and differential bi-allelic expression allows diatom success in the polar Southern Ocean.</title>
        <authorList>
            <consortium name="DOE Joint Genome Institute"/>
            <person name="Mock T."/>
            <person name="Otillar R.P."/>
            <person name="Strauss J."/>
            <person name="Dupont C."/>
            <person name="Frickenhaus S."/>
            <person name="Maumus F."/>
            <person name="Mcmullan M."/>
            <person name="Sanges R."/>
            <person name="Schmutz J."/>
            <person name="Toseland A."/>
            <person name="Valas R."/>
            <person name="Veluchamy A."/>
            <person name="Ward B.J."/>
            <person name="Allen A."/>
            <person name="Barry K."/>
            <person name="Falciatore A."/>
            <person name="Ferrante M."/>
            <person name="Fortunato A.E."/>
            <person name="Gloeckner G."/>
            <person name="Gruber A."/>
            <person name="Hipkin R."/>
            <person name="Janech M."/>
            <person name="Kroth P."/>
            <person name="Leese F."/>
            <person name="Lindquist E."/>
            <person name="Lyon B.R."/>
            <person name="Martin J."/>
            <person name="Mayer C."/>
            <person name="Parker M."/>
            <person name="Quesneville H."/>
            <person name="Raymond J."/>
            <person name="Uhlig C."/>
            <person name="Valentin K.U."/>
            <person name="Worden A.Z."/>
            <person name="Armbrust E.V."/>
            <person name="Bowler C."/>
            <person name="Green B."/>
            <person name="Moulton V."/>
            <person name="Van Oosterhout C."/>
            <person name="Grigoriev I."/>
        </authorList>
    </citation>
    <scope>NUCLEOTIDE SEQUENCE [LARGE SCALE GENOMIC DNA]</scope>
    <source>
        <strain evidence="2 3">CCMP1102</strain>
    </source>
</reference>
<dbReference type="AlphaFoldDB" id="A0A1E7EMT8"/>
<dbReference type="KEGG" id="fcy:FRACYDRAFT_251688"/>
<sequence>MNESEAKRHNSTTAQQKHQVNKSVGWHGSALGGSGAVRAAGNQEATTVVSSPPHGNLFIVTASSTAASPSPIQRLRVSGVPHAQLVQGLHNLCEHSKGKDHNTKGSFDPKRAEFLEFCDKVYG</sequence>
<gene>
    <name evidence="2" type="ORF">FRACYDRAFT_251688</name>
</gene>
<keyword evidence="3" id="KW-1185">Reference proteome</keyword>
<dbReference type="Proteomes" id="UP000095751">
    <property type="component" value="Unassembled WGS sequence"/>
</dbReference>
<evidence type="ECO:0000256" key="1">
    <source>
        <dbReference type="SAM" id="MobiDB-lite"/>
    </source>
</evidence>
<feature type="compositionally biased region" description="Polar residues" evidence="1">
    <location>
        <begin position="11"/>
        <end position="22"/>
    </location>
</feature>
<dbReference type="EMBL" id="KV784389">
    <property type="protein sequence ID" value="OEU07157.1"/>
    <property type="molecule type" value="Genomic_DNA"/>
</dbReference>
<proteinExistence type="predicted"/>
<name>A0A1E7EMT8_9STRA</name>
<organism evidence="2 3">
    <name type="scientific">Fragilariopsis cylindrus CCMP1102</name>
    <dbReference type="NCBI Taxonomy" id="635003"/>
    <lineage>
        <taxon>Eukaryota</taxon>
        <taxon>Sar</taxon>
        <taxon>Stramenopiles</taxon>
        <taxon>Ochrophyta</taxon>
        <taxon>Bacillariophyta</taxon>
        <taxon>Bacillariophyceae</taxon>
        <taxon>Bacillariophycidae</taxon>
        <taxon>Bacillariales</taxon>
        <taxon>Bacillariaceae</taxon>
        <taxon>Fragilariopsis</taxon>
    </lineage>
</organism>
<evidence type="ECO:0000313" key="2">
    <source>
        <dbReference type="EMBL" id="OEU07157.1"/>
    </source>
</evidence>
<accession>A0A1E7EMT8</accession>
<evidence type="ECO:0000313" key="3">
    <source>
        <dbReference type="Proteomes" id="UP000095751"/>
    </source>
</evidence>
<dbReference type="InParanoid" id="A0A1E7EMT8"/>